<evidence type="ECO:0000313" key="2">
    <source>
        <dbReference type="EMBL" id="GAF05107.1"/>
    </source>
</evidence>
<name>W7Y9W6_9BACT</name>
<reference evidence="2 3" key="1">
    <citation type="journal article" date="2014" name="Genome Announc.">
        <title>Draft Genome Sequence of Cytophaga fermentans JCM 21142T, a Facultative Anaerobe Isolated from Marine Mud.</title>
        <authorList>
            <person name="Starns D."/>
            <person name="Oshima K."/>
            <person name="Suda W."/>
            <person name="Iino T."/>
            <person name="Yuki M."/>
            <person name="Inoue J."/>
            <person name="Kitamura K."/>
            <person name="Iida T."/>
            <person name="Darby A."/>
            <person name="Hattori M."/>
            <person name="Ohkuma M."/>
        </authorList>
    </citation>
    <scope>NUCLEOTIDE SEQUENCE [LARGE SCALE GENOMIC DNA]</scope>
    <source>
        <strain evidence="2 3">JCM 21142</strain>
    </source>
</reference>
<feature type="transmembrane region" description="Helical" evidence="1">
    <location>
        <begin position="113"/>
        <end position="131"/>
    </location>
</feature>
<feature type="transmembrane region" description="Helical" evidence="1">
    <location>
        <begin position="45"/>
        <end position="70"/>
    </location>
</feature>
<keyword evidence="3" id="KW-1185">Reference proteome</keyword>
<evidence type="ECO:0000256" key="1">
    <source>
        <dbReference type="SAM" id="Phobius"/>
    </source>
</evidence>
<keyword evidence="1" id="KW-1133">Transmembrane helix</keyword>
<dbReference type="Proteomes" id="UP000019402">
    <property type="component" value="Unassembled WGS sequence"/>
</dbReference>
<dbReference type="OrthoDB" id="9991069at2"/>
<gene>
    <name evidence="2" type="ORF">JCM21142_93831</name>
</gene>
<keyword evidence="1" id="KW-0812">Transmembrane</keyword>
<organism evidence="2 3">
    <name type="scientific">Saccharicrinis fermentans DSM 9555 = JCM 21142</name>
    <dbReference type="NCBI Taxonomy" id="869213"/>
    <lineage>
        <taxon>Bacteria</taxon>
        <taxon>Pseudomonadati</taxon>
        <taxon>Bacteroidota</taxon>
        <taxon>Bacteroidia</taxon>
        <taxon>Marinilabiliales</taxon>
        <taxon>Marinilabiliaceae</taxon>
        <taxon>Saccharicrinis</taxon>
    </lineage>
</organism>
<evidence type="ECO:0000313" key="3">
    <source>
        <dbReference type="Proteomes" id="UP000019402"/>
    </source>
</evidence>
<dbReference type="STRING" id="869213.GCA_000517085_02578"/>
<comment type="caution">
    <text evidence="2">The sequence shown here is derived from an EMBL/GenBank/DDBJ whole genome shotgun (WGS) entry which is preliminary data.</text>
</comment>
<feature type="transmembrane region" description="Helical" evidence="1">
    <location>
        <begin position="12"/>
        <end position="30"/>
    </location>
</feature>
<dbReference type="RefSeq" id="WP_044214068.1">
    <property type="nucleotide sequence ID" value="NZ_BAMD01000068.1"/>
</dbReference>
<dbReference type="AlphaFoldDB" id="W7Y9W6"/>
<proteinExistence type="predicted"/>
<dbReference type="EMBL" id="BAMD01000068">
    <property type="protein sequence ID" value="GAF05107.1"/>
    <property type="molecule type" value="Genomic_DNA"/>
</dbReference>
<protein>
    <submittedName>
        <fullName evidence="2">Uncharacterized protein</fullName>
    </submittedName>
</protein>
<sequence>MYPEVSFFKRNNVSIRIVVTLFLLELLYLLNRDVLRPSFRSNEAVVVLLGSLPNFLAAFGVCLALIPLCLRWGDKKVGRSFVYLVSIICWGLLMQEEITPFAFGSCVNDVNDMIASTIGTAVGIGFYEMLVPDQV</sequence>
<accession>W7Y9W6</accession>
<feature type="transmembrane region" description="Helical" evidence="1">
    <location>
        <begin position="77"/>
        <end position="93"/>
    </location>
</feature>
<keyword evidence="1" id="KW-0472">Membrane</keyword>